<keyword evidence="2" id="KW-1185">Reference proteome</keyword>
<dbReference type="EMBL" id="JBHSLC010000002">
    <property type="protein sequence ID" value="MFC5353496.1"/>
    <property type="molecule type" value="Genomic_DNA"/>
</dbReference>
<dbReference type="Proteomes" id="UP001596166">
    <property type="component" value="Unassembled WGS sequence"/>
</dbReference>
<proteinExistence type="predicted"/>
<sequence>MLVTRTTDPECREQLAELHRLIVRAHAITKDLMSSKVDGLEWVDNSLLDAGRDVAGIFNASEPLSFRQ</sequence>
<name>A0ABW0FYW2_9PROT</name>
<accession>A0ABW0FYW2</accession>
<evidence type="ECO:0000313" key="2">
    <source>
        <dbReference type="Proteomes" id="UP001596166"/>
    </source>
</evidence>
<comment type="caution">
    <text evidence="1">The sequence shown here is derived from an EMBL/GenBank/DDBJ whole genome shotgun (WGS) entry which is preliminary data.</text>
</comment>
<organism evidence="1 2">
    <name type="scientific">Azospirillum himalayense</name>
    <dbReference type="NCBI Taxonomy" id="654847"/>
    <lineage>
        <taxon>Bacteria</taxon>
        <taxon>Pseudomonadati</taxon>
        <taxon>Pseudomonadota</taxon>
        <taxon>Alphaproteobacteria</taxon>
        <taxon>Rhodospirillales</taxon>
        <taxon>Azospirillaceae</taxon>
        <taxon>Azospirillum</taxon>
    </lineage>
</organism>
<protein>
    <submittedName>
        <fullName evidence="1">Uncharacterized protein</fullName>
    </submittedName>
</protein>
<dbReference type="RefSeq" id="WP_376993323.1">
    <property type="nucleotide sequence ID" value="NZ_JBHSLC010000002.1"/>
</dbReference>
<evidence type="ECO:0000313" key="1">
    <source>
        <dbReference type="EMBL" id="MFC5353496.1"/>
    </source>
</evidence>
<reference evidence="2" key="1">
    <citation type="journal article" date="2019" name="Int. J. Syst. Evol. Microbiol.">
        <title>The Global Catalogue of Microorganisms (GCM) 10K type strain sequencing project: providing services to taxonomists for standard genome sequencing and annotation.</title>
        <authorList>
            <consortium name="The Broad Institute Genomics Platform"/>
            <consortium name="The Broad Institute Genome Sequencing Center for Infectious Disease"/>
            <person name="Wu L."/>
            <person name="Ma J."/>
        </authorList>
    </citation>
    <scope>NUCLEOTIDE SEQUENCE [LARGE SCALE GENOMIC DNA]</scope>
    <source>
        <strain evidence="2">CCUG 58760</strain>
    </source>
</reference>
<gene>
    <name evidence="1" type="ORF">ACFPMG_00625</name>
</gene>